<dbReference type="InterPro" id="IPR011047">
    <property type="entry name" value="Quinoprotein_ADH-like_sf"/>
</dbReference>
<dbReference type="Gene3D" id="2.40.128.630">
    <property type="match status" value="1"/>
</dbReference>
<feature type="domain" description="Protein kinase" evidence="6">
    <location>
        <begin position="1"/>
        <end position="260"/>
    </location>
</feature>
<evidence type="ECO:0000313" key="8">
    <source>
        <dbReference type="Proteomes" id="UP000642284"/>
    </source>
</evidence>
<proteinExistence type="predicted"/>
<sequence length="714" mass="73495">MGRAYLARSGSGRLVVVKVVHPHLADEPSFRARLRREVRAARAVSGPYTAAVLDADPAATPPWLAVEYCAGPTLSDALPAAGPLGSADLASLGAALAEALSAIHAAGLVHRDVKPANVVVTRTGPRVIDFGLAKAVAGGGGSAARSAEDRVTGSGEFMGSPGFMAPEQIAGTAEPAAPSDVFALGALLALAATGRPAHGAGSVAQIVYRTLHEEPDLAGLPDDAWAEFLGRCLAKAPADRPPLAEVLEWCAARAGEQPWWERAEVSALVDEDEQALARKVAAASQAEETGATRVGLPTARTHPPSRRRIMAWAGAAAMIAAAGTTGAIALNSGSKSGSKSGRKPPGPTWRSGTPQWTREVGALEYGGALTAASGAVYVRVDGVARRLDARTGAVAWEFEGADTLEVRDGTGYATVSASGLPPHEVVALDLRTGRQRWRTEHLRANPKRRAAFGSLDGGSALLAVTGRTACLVTCAAYDTRWARRTNRGQRWRAYGFDVRDGGALWFTEGTAAQVTAVHAAGGRFALATAAQAPGPLVVLRERTGAIEVEIRDGSATPEVHPGATGSRFYADGTSVRRVDSASGRTSWRQALADATVSPLAGGQSVAVATAEGLGALHSATGQRRWWREGLRPLTATDGRPVTDGSTLYATGPSPGTEGTGSWGIHALAVSTGSLLWAVPVDGLGGTSFGAGSGGLVHVCTEKTLQTFRAPEGAA</sequence>
<evidence type="ECO:0000256" key="5">
    <source>
        <dbReference type="SAM" id="MobiDB-lite"/>
    </source>
</evidence>
<dbReference type="SMART" id="SM00220">
    <property type="entry name" value="S_TKc"/>
    <property type="match status" value="1"/>
</dbReference>
<accession>A0ABR7SNR8</accession>
<dbReference type="InterPro" id="IPR011009">
    <property type="entry name" value="Kinase-like_dom_sf"/>
</dbReference>
<dbReference type="CDD" id="cd14014">
    <property type="entry name" value="STKc_PknB_like"/>
    <property type="match status" value="1"/>
</dbReference>
<dbReference type="PANTHER" id="PTHR43289">
    <property type="entry name" value="MITOGEN-ACTIVATED PROTEIN KINASE KINASE KINASE 20-RELATED"/>
    <property type="match status" value="1"/>
</dbReference>
<keyword evidence="8" id="KW-1185">Reference proteome</keyword>
<dbReference type="InterPro" id="IPR000719">
    <property type="entry name" value="Prot_kinase_dom"/>
</dbReference>
<evidence type="ECO:0000313" key="7">
    <source>
        <dbReference type="EMBL" id="MBC9715948.1"/>
    </source>
</evidence>
<dbReference type="EMBL" id="JACTVJ010000012">
    <property type="protein sequence ID" value="MBC9715948.1"/>
    <property type="molecule type" value="Genomic_DNA"/>
</dbReference>
<comment type="caution">
    <text evidence="7">The sequence shown here is derived from an EMBL/GenBank/DDBJ whole genome shotgun (WGS) entry which is preliminary data.</text>
</comment>
<keyword evidence="3" id="KW-0418">Kinase</keyword>
<keyword evidence="2" id="KW-0547">Nucleotide-binding</keyword>
<dbReference type="PROSITE" id="PS50011">
    <property type="entry name" value="PROTEIN_KINASE_DOM"/>
    <property type="match status" value="1"/>
</dbReference>
<dbReference type="Proteomes" id="UP000642284">
    <property type="component" value="Unassembled WGS sequence"/>
</dbReference>
<dbReference type="Gene3D" id="3.30.200.20">
    <property type="entry name" value="Phosphorylase Kinase, domain 1"/>
    <property type="match status" value="1"/>
</dbReference>
<organism evidence="7 8">
    <name type="scientific">Streptomyces polyasparticus</name>
    <dbReference type="NCBI Taxonomy" id="2767826"/>
    <lineage>
        <taxon>Bacteria</taxon>
        <taxon>Bacillati</taxon>
        <taxon>Actinomycetota</taxon>
        <taxon>Actinomycetes</taxon>
        <taxon>Kitasatosporales</taxon>
        <taxon>Streptomycetaceae</taxon>
        <taxon>Streptomyces</taxon>
    </lineage>
</organism>
<evidence type="ECO:0000256" key="4">
    <source>
        <dbReference type="ARBA" id="ARBA00022840"/>
    </source>
</evidence>
<dbReference type="SUPFAM" id="SSF56112">
    <property type="entry name" value="Protein kinase-like (PK-like)"/>
    <property type="match status" value="1"/>
</dbReference>
<gene>
    <name evidence="7" type="ORF">H9Y04_25740</name>
</gene>
<feature type="region of interest" description="Disordered" evidence="5">
    <location>
        <begin position="331"/>
        <end position="354"/>
    </location>
</feature>
<dbReference type="InterPro" id="IPR002372">
    <property type="entry name" value="PQQ_rpt_dom"/>
</dbReference>
<evidence type="ECO:0000256" key="2">
    <source>
        <dbReference type="ARBA" id="ARBA00022741"/>
    </source>
</evidence>
<protein>
    <submittedName>
        <fullName evidence="7">PQQ-binding-like beta-propeller repeat protein</fullName>
    </submittedName>
</protein>
<evidence type="ECO:0000259" key="6">
    <source>
        <dbReference type="PROSITE" id="PS50011"/>
    </source>
</evidence>
<dbReference type="InterPro" id="IPR015943">
    <property type="entry name" value="WD40/YVTN_repeat-like_dom_sf"/>
</dbReference>
<dbReference type="PANTHER" id="PTHR43289:SF34">
    <property type="entry name" value="SERINE_THREONINE-PROTEIN KINASE YBDM-RELATED"/>
    <property type="match status" value="1"/>
</dbReference>
<keyword evidence="4" id="KW-0067">ATP-binding</keyword>
<name>A0ABR7SNR8_9ACTN</name>
<evidence type="ECO:0000256" key="3">
    <source>
        <dbReference type="ARBA" id="ARBA00022777"/>
    </source>
</evidence>
<dbReference type="Gene3D" id="2.130.10.10">
    <property type="entry name" value="YVTN repeat-like/Quinoprotein amine dehydrogenase"/>
    <property type="match status" value="1"/>
</dbReference>
<dbReference type="SUPFAM" id="SSF50998">
    <property type="entry name" value="Quinoprotein alcohol dehydrogenase-like"/>
    <property type="match status" value="1"/>
</dbReference>
<keyword evidence="1" id="KW-0808">Transferase</keyword>
<dbReference type="PROSITE" id="PS00108">
    <property type="entry name" value="PROTEIN_KINASE_ST"/>
    <property type="match status" value="1"/>
</dbReference>
<dbReference type="Pfam" id="PF13360">
    <property type="entry name" value="PQQ_2"/>
    <property type="match status" value="1"/>
</dbReference>
<dbReference type="Gene3D" id="1.10.510.10">
    <property type="entry name" value="Transferase(Phosphotransferase) domain 1"/>
    <property type="match status" value="1"/>
</dbReference>
<dbReference type="Pfam" id="PF00069">
    <property type="entry name" value="Pkinase"/>
    <property type="match status" value="1"/>
</dbReference>
<feature type="region of interest" description="Disordered" evidence="5">
    <location>
        <begin position="283"/>
        <end position="303"/>
    </location>
</feature>
<evidence type="ECO:0000256" key="1">
    <source>
        <dbReference type="ARBA" id="ARBA00022679"/>
    </source>
</evidence>
<reference evidence="7 8" key="1">
    <citation type="submission" date="2020-08" db="EMBL/GenBank/DDBJ databases">
        <title>Genemic of Streptomyces polyaspartic.</title>
        <authorList>
            <person name="Liu W."/>
        </authorList>
    </citation>
    <scope>NUCLEOTIDE SEQUENCE [LARGE SCALE GENOMIC DNA]</scope>
    <source>
        <strain evidence="7 8">TRM66268-LWL</strain>
    </source>
</reference>
<dbReference type="InterPro" id="IPR008271">
    <property type="entry name" value="Ser/Thr_kinase_AS"/>
</dbReference>